<keyword evidence="1" id="KW-1133">Transmembrane helix</keyword>
<name>A0A2Y9TUW2_9GAMM</name>
<gene>
    <name evidence="2" type="ORF">HYN51_02365</name>
</gene>
<accession>A0A2Y9TUW2</accession>
<evidence type="ECO:0000313" key="3">
    <source>
        <dbReference type="Proteomes" id="UP000244908"/>
    </source>
</evidence>
<keyword evidence="3" id="KW-1185">Reference proteome</keyword>
<evidence type="ECO:0000256" key="1">
    <source>
        <dbReference type="SAM" id="Phobius"/>
    </source>
</evidence>
<dbReference type="AlphaFoldDB" id="A0A2Y9TUW2"/>
<proteinExistence type="predicted"/>
<evidence type="ECO:0000313" key="2">
    <source>
        <dbReference type="EMBL" id="AWH87507.1"/>
    </source>
</evidence>
<dbReference type="KEGG" id="lpv:HYN51_02365"/>
<protein>
    <submittedName>
        <fullName evidence="2">Uncharacterized protein</fullName>
    </submittedName>
</protein>
<dbReference type="EMBL" id="CP029185">
    <property type="protein sequence ID" value="AWH87507.1"/>
    <property type="molecule type" value="Genomic_DNA"/>
</dbReference>
<reference evidence="2 3" key="1">
    <citation type="journal article" date="2019" name="Int. J. Syst. Evol. Microbiol.">
        <title>Limnobaculum parvum gen. nov., sp. nov., isolated from a freshwater lake.</title>
        <authorList>
            <person name="Baek C."/>
            <person name="Shin S.K."/>
            <person name="Yi H."/>
        </authorList>
    </citation>
    <scope>NUCLEOTIDE SEQUENCE [LARGE SCALE GENOMIC DNA]</scope>
    <source>
        <strain evidence="2 3">HYN0051</strain>
    </source>
</reference>
<sequence>MRGLIVIEISTTGVGSGVAILPVLIWLSLTAVTTASLMSMRMKIPSTRVHFCLGNRLLTLH</sequence>
<dbReference type="RefSeq" id="WP_108899595.1">
    <property type="nucleotide sequence ID" value="NZ_CP029185.2"/>
</dbReference>
<keyword evidence="1" id="KW-0472">Membrane</keyword>
<feature type="transmembrane region" description="Helical" evidence="1">
    <location>
        <begin position="20"/>
        <end position="38"/>
    </location>
</feature>
<organism evidence="2 3">
    <name type="scientific">Limnobaculum parvum</name>
    <dbReference type="NCBI Taxonomy" id="2172103"/>
    <lineage>
        <taxon>Bacteria</taxon>
        <taxon>Pseudomonadati</taxon>
        <taxon>Pseudomonadota</taxon>
        <taxon>Gammaproteobacteria</taxon>
        <taxon>Enterobacterales</taxon>
        <taxon>Budviciaceae</taxon>
        <taxon>Limnobaculum</taxon>
    </lineage>
</organism>
<dbReference type="Proteomes" id="UP000244908">
    <property type="component" value="Chromosome"/>
</dbReference>
<keyword evidence="1" id="KW-0812">Transmembrane</keyword>